<feature type="transmembrane region" description="Helical" evidence="6">
    <location>
        <begin position="73"/>
        <end position="99"/>
    </location>
</feature>
<keyword evidence="2" id="KW-1003">Cell membrane</keyword>
<evidence type="ECO:0000256" key="6">
    <source>
        <dbReference type="SAM" id="Phobius"/>
    </source>
</evidence>
<evidence type="ECO:0000256" key="5">
    <source>
        <dbReference type="ARBA" id="ARBA00023136"/>
    </source>
</evidence>
<reference evidence="7 8" key="2">
    <citation type="journal article" date="2014" name="FEMS Microbiol. Lett.">
        <title>Draft genomic DNA sequence of the facultatively methylotrophic bacterium Acidomonas methanolica type strain MB58.</title>
        <authorList>
            <person name="Higashiura N."/>
            <person name="Hadano H."/>
            <person name="Hirakawa H."/>
            <person name="Matsutani M."/>
            <person name="Takabe S."/>
            <person name="Matsushita K."/>
            <person name="Azuma Y."/>
        </authorList>
    </citation>
    <scope>NUCLEOTIDE SEQUENCE [LARGE SCALE GENOMIC DNA]</scope>
    <source>
        <strain evidence="7 8">MB58</strain>
    </source>
</reference>
<evidence type="ECO:0000313" key="7">
    <source>
        <dbReference type="EMBL" id="GAJ28539.1"/>
    </source>
</evidence>
<feature type="transmembrane region" description="Helical" evidence="6">
    <location>
        <begin position="20"/>
        <end position="39"/>
    </location>
</feature>
<dbReference type="EMBL" id="BAND01000031">
    <property type="protein sequence ID" value="GAJ28539.1"/>
    <property type="molecule type" value="Genomic_DNA"/>
</dbReference>
<dbReference type="GO" id="GO:0005886">
    <property type="term" value="C:plasma membrane"/>
    <property type="evidence" value="ECO:0007669"/>
    <property type="project" value="UniProtKB-SubCell"/>
</dbReference>
<keyword evidence="4 6" id="KW-1133">Transmembrane helix</keyword>
<evidence type="ECO:0000256" key="1">
    <source>
        <dbReference type="ARBA" id="ARBA00004651"/>
    </source>
</evidence>
<feature type="transmembrane region" description="Helical" evidence="6">
    <location>
        <begin position="147"/>
        <end position="166"/>
    </location>
</feature>
<accession>A0A023D379</accession>
<evidence type="ECO:0000256" key="3">
    <source>
        <dbReference type="ARBA" id="ARBA00022692"/>
    </source>
</evidence>
<name>A0A023D379_ACIMT</name>
<evidence type="ECO:0000256" key="4">
    <source>
        <dbReference type="ARBA" id="ARBA00022989"/>
    </source>
</evidence>
<feature type="transmembrane region" description="Helical" evidence="6">
    <location>
        <begin position="111"/>
        <end position="135"/>
    </location>
</feature>
<proteinExistence type="predicted"/>
<protein>
    <recommendedName>
        <fullName evidence="9">Polysaccharide biosynthesis protein</fullName>
    </recommendedName>
</protein>
<feature type="transmembrane region" description="Helical" evidence="6">
    <location>
        <begin position="298"/>
        <end position="323"/>
    </location>
</feature>
<sequence length="433" mass="46947">MLLMGRAVNAPLSLAQISLTIHLLGSYGFGLIAMMYAFARMVGDVVDFQSWQVVLHYGVGPLTRGERRSFQHIVAFSLLLDLMSGLVGCMVGMGIAWFGTSLLGWPPGIRLVGTIYMVSVLFMTTATATGVLRLFDRYDRLAMQGTVATICRVIGVLAMLVLGSSIPRLAAIWMMAEATAWAFLSGFAIRELRVRNLLKGFSFSLRLTVADIVRGHMGRLHPGIWRFVFATNFTSTLALTFGHLGTLMVGCLLGPASAGYYRLASQIAAGVAKPVTLIQTTLYPEMARMWRDKATGRLYRLCIQIALSGGVVGCVILAVAFFLGHPLFRLLTGEANPQAVPVMLWLLAAEIVTVWGLPLEPLLFTTRRAGAAIKARALETLLFLPSLFFMVRWYGLGGAGPATLLATITLIGLQLLLVLEARPHDAARDAAPC</sequence>
<keyword evidence="3 6" id="KW-0812">Transmembrane</keyword>
<feature type="transmembrane region" description="Helical" evidence="6">
    <location>
        <begin position="343"/>
        <end position="365"/>
    </location>
</feature>
<dbReference type="AlphaFoldDB" id="A0A023D379"/>
<comment type="caution">
    <text evidence="7">The sequence shown here is derived from an EMBL/GenBank/DDBJ whole genome shotgun (WGS) entry which is preliminary data.</text>
</comment>
<dbReference type="PANTHER" id="PTHR30250">
    <property type="entry name" value="PST FAMILY PREDICTED COLANIC ACID TRANSPORTER"/>
    <property type="match status" value="1"/>
</dbReference>
<comment type="subcellular location">
    <subcellularLocation>
        <location evidence="1">Cell membrane</location>
        <topology evidence="1">Multi-pass membrane protein</topology>
    </subcellularLocation>
</comment>
<evidence type="ECO:0000256" key="2">
    <source>
        <dbReference type="ARBA" id="ARBA00022475"/>
    </source>
</evidence>
<dbReference type="PANTHER" id="PTHR30250:SF31">
    <property type="entry name" value="INNER MEMBRANE PROTEIN YGHQ"/>
    <property type="match status" value="1"/>
</dbReference>
<reference evidence="8" key="1">
    <citation type="journal article" date="2014" name="FEMS Microbiol. Lett.">
        <title>Draft Genomic DNA Sequence of the Facultatively Methylotrophic Bacterium Acidomonas methanolica type strain MB58.</title>
        <authorList>
            <person name="Higashiura N."/>
            <person name="Hadano H."/>
            <person name="Hirakawa H."/>
            <person name="Matsutani M."/>
            <person name="Takabe S."/>
            <person name="Matsushita K."/>
            <person name="Azuma Y."/>
        </authorList>
    </citation>
    <scope>NUCLEOTIDE SEQUENCE [LARGE SCALE GENOMIC DNA]</scope>
    <source>
        <strain evidence="8">MB58</strain>
    </source>
</reference>
<organism evidence="7 8">
    <name type="scientific">Acidomonas methanolica NBRC 104435</name>
    <dbReference type="NCBI Taxonomy" id="1231351"/>
    <lineage>
        <taxon>Bacteria</taxon>
        <taxon>Pseudomonadati</taxon>
        <taxon>Pseudomonadota</taxon>
        <taxon>Alphaproteobacteria</taxon>
        <taxon>Acetobacterales</taxon>
        <taxon>Acetobacteraceae</taxon>
        <taxon>Acidomonas</taxon>
    </lineage>
</organism>
<evidence type="ECO:0000313" key="8">
    <source>
        <dbReference type="Proteomes" id="UP000019760"/>
    </source>
</evidence>
<evidence type="ECO:0008006" key="9">
    <source>
        <dbReference type="Google" id="ProtNLM"/>
    </source>
</evidence>
<dbReference type="Proteomes" id="UP000019760">
    <property type="component" value="Unassembled WGS sequence"/>
</dbReference>
<dbReference type="InterPro" id="IPR050833">
    <property type="entry name" value="Poly_Biosynth_Transport"/>
</dbReference>
<keyword evidence="8" id="KW-1185">Reference proteome</keyword>
<gene>
    <name evidence="7" type="ORF">Amme_031_001</name>
</gene>
<feature type="transmembrane region" description="Helical" evidence="6">
    <location>
        <begin position="377"/>
        <end position="395"/>
    </location>
</feature>
<keyword evidence="5 6" id="KW-0472">Membrane</keyword>
<feature type="transmembrane region" description="Helical" evidence="6">
    <location>
        <begin position="401"/>
        <end position="419"/>
    </location>
</feature>